<dbReference type="EMBL" id="JBFAKC010000004">
    <property type="protein sequence ID" value="MEV0707936.1"/>
    <property type="molecule type" value="Genomic_DNA"/>
</dbReference>
<comment type="catalytic activity">
    <reaction evidence="1">
        <text>ATP + protein L-histidine = ADP + protein N-phospho-L-histidine.</text>
        <dbReference type="EC" id="2.7.13.3"/>
    </reaction>
</comment>
<dbReference type="Pfam" id="PF02518">
    <property type="entry name" value="HATPase_c"/>
    <property type="match status" value="1"/>
</dbReference>
<keyword evidence="9" id="KW-1133">Transmembrane helix</keyword>
<evidence type="ECO:0000256" key="9">
    <source>
        <dbReference type="SAM" id="Phobius"/>
    </source>
</evidence>
<evidence type="ECO:0000256" key="2">
    <source>
        <dbReference type="ARBA" id="ARBA00012438"/>
    </source>
</evidence>
<dbReference type="Gene3D" id="3.30.565.10">
    <property type="entry name" value="Histidine kinase-like ATPase, C-terminal domain"/>
    <property type="match status" value="1"/>
</dbReference>
<keyword evidence="3" id="KW-0597">Phosphoprotein</keyword>
<evidence type="ECO:0000256" key="6">
    <source>
        <dbReference type="ARBA" id="ARBA00022777"/>
    </source>
</evidence>
<keyword evidence="8" id="KW-0902">Two-component regulatory system</keyword>
<keyword evidence="9" id="KW-0472">Membrane</keyword>
<feature type="transmembrane region" description="Helical" evidence="9">
    <location>
        <begin position="137"/>
        <end position="155"/>
    </location>
</feature>
<evidence type="ECO:0000256" key="5">
    <source>
        <dbReference type="ARBA" id="ARBA00022741"/>
    </source>
</evidence>
<comment type="caution">
    <text evidence="11">The sequence shown here is derived from an EMBL/GenBank/DDBJ whole genome shotgun (WGS) entry which is preliminary data.</text>
</comment>
<evidence type="ECO:0000259" key="10">
    <source>
        <dbReference type="SMART" id="SM00387"/>
    </source>
</evidence>
<accession>A0ABV3FR94</accession>
<dbReference type="InterPro" id="IPR050482">
    <property type="entry name" value="Sensor_HK_TwoCompSys"/>
</dbReference>
<proteinExistence type="predicted"/>
<keyword evidence="6 11" id="KW-0418">Kinase</keyword>
<gene>
    <name evidence="11" type="ORF">AB0I48_10260</name>
</gene>
<keyword evidence="4" id="KW-0808">Transferase</keyword>
<keyword evidence="7" id="KW-0067">ATP-binding</keyword>
<keyword evidence="9" id="KW-0812">Transmembrane</keyword>
<feature type="transmembrane region" description="Helical" evidence="9">
    <location>
        <begin position="105"/>
        <end position="125"/>
    </location>
</feature>
<feature type="domain" description="Histidine kinase/HSP90-like ATPase" evidence="10">
    <location>
        <begin position="296"/>
        <end position="382"/>
    </location>
</feature>
<dbReference type="CDD" id="cd16917">
    <property type="entry name" value="HATPase_UhpB-NarQ-NarX-like"/>
    <property type="match status" value="1"/>
</dbReference>
<dbReference type="SMART" id="SM00387">
    <property type="entry name" value="HATPase_c"/>
    <property type="match status" value="1"/>
</dbReference>
<evidence type="ECO:0000256" key="1">
    <source>
        <dbReference type="ARBA" id="ARBA00000085"/>
    </source>
</evidence>
<dbReference type="Pfam" id="PF07730">
    <property type="entry name" value="HisKA_3"/>
    <property type="match status" value="1"/>
</dbReference>
<evidence type="ECO:0000313" key="12">
    <source>
        <dbReference type="Proteomes" id="UP001551695"/>
    </source>
</evidence>
<dbReference type="PANTHER" id="PTHR24421">
    <property type="entry name" value="NITRATE/NITRITE SENSOR PROTEIN NARX-RELATED"/>
    <property type="match status" value="1"/>
</dbReference>
<keyword evidence="5" id="KW-0547">Nucleotide-binding</keyword>
<evidence type="ECO:0000256" key="7">
    <source>
        <dbReference type="ARBA" id="ARBA00022840"/>
    </source>
</evidence>
<dbReference type="InterPro" id="IPR036890">
    <property type="entry name" value="HATPase_C_sf"/>
</dbReference>
<dbReference type="PANTHER" id="PTHR24421:SF10">
    <property type="entry name" value="NITRATE_NITRITE SENSOR PROTEIN NARQ"/>
    <property type="match status" value="1"/>
</dbReference>
<dbReference type="RefSeq" id="WP_355085338.1">
    <property type="nucleotide sequence ID" value="NZ_JBEXKW010000015.1"/>
</dbReference>
<evidence type="ECO:0000256" key="3">
    <source>
        <dbReference type="ARBA" id="ARBA00022553"/>
    </source>
</evidence>
<feature type="transmembrane region" description="Helical" evidence="9">
    <location>
        <begin position="6"/>
        <end position="27"/>
    </location>
</feature>
<feature type="transmembrane region" description="Helical" evidence="9">
    <location>
        <begin position="72"/>
        <end position="93"/>
    </location>
</feature>
<keyword evidence="12" id="KW-1185">Reference proteome</keyword>
<dbReference type="SUPFAM" id="SSF55874">
    <property type="entry name" value="ATPase domain of HSP90 chaperone/DNA topoisomerase II/histidine kinase"/>
    <property type="match status" value="1"/>
</dbReference>
<name>A0ABV3FR94_9NOCA</name>
<organism evidence="11 12">
    <name type="scientific">Nocardia aurea</name>
    <dbReference type="NCBI Taxonomy" id="2144174"/>
    <lineage>
        <taxon>Bacteria</taxon>
        <taxon>Bacillati</taxon>
        <taxon>Actinomycetota</taxon>
        <taxon>Actinomycetes</taxon>
        <taxon>Mycobacteriales</taxon>
        <taxon>Nocardiaceae</taxon>
        <taxon>Nocardia</taxon>
    </lineage>
</organism>
<evidence type="ECO:0000256" key="8">
    <source>
        <dbReference type="ARBA" id="ARBA00023012"/>
    </source>
</evidence>
<reference evidence="11 12" key="1">
    <citation type="submission" date="2024-06" db="EMBL/GenBank/DDBJ databases">
        <title>The Natural Products Discovery Center: Release of the First 8490 Sequenced Strains for Exploring Actinobacteria Biosynthetic Diversity.</title>
        <authorList>
            <person name="Kalkreuter E."/>
            <person name="Kautsar S.A."/>
            <person name="Yang D."/>
            <person name="Bader C.D."/>
            <person name="Teijaro C.N."/>
            <person name="Fluegel L."/>
            <person name="Davis C.M."/>
            <person name="Simpson J.R."/>
            <person name="Lauterbach L."/>
            <person name="Steele A.D."/>
            <person name="Gui C."/>
            <person name="Meng S."/>
            <person name="Li G."/>
            <person name="Viehrig K."/>
            <person name="Ye F."/>
            <person name="Su P."/>
            <person name="Kiefer A.F."/>
            <person name="Nichols A."/>
            <person name="Cepeda A.J."/>
            <person name="Yan W."/>
            <person name="Fan B."/>
            <person name="Jiang Y."/>
            <person name="Adhikari A."/>
            <person name="Zheng C.-J."/>
            <person name="Schuster L."/>
            <person name="Cowan T.M."/>
            <person name="Smanski M.J."/>
            <person name="Chevrette M.G."/>
            <person name="De Carvalho L.P.S."/>
            <person name="Shen B."/>
        </authorList>
    </citation>
    <scope>NUCLEOTIDE SEQUENCE [LARGE SCALE GENOMIC DNA]</scope>
    <source>
        <strain evidence="11 12">NPDC050403</strain>
    </source>
</reference>
<dbReference type="GO" id="GO:0016301">
    <property type="term" value="F:kinase activity"/>
    <property type="evidence" value="ECO:0007669"/>
    <property type="project" value="UniProtKB-KW"/>
</dbReference>
<dbReference type="InterPro" id="IPR003594">
    <property type="entry name" value="HATPase_dom"/>
</dbReference>
<dbReference type="Proteomes" id="UP001551695">
    <property type="component" value="Unassembled WGS sequence"/>
</dbReference>
<dbReference type="EC" id="2.7.13.3" evidence="2"/>
<dbReference type="Gene3D" id="1.20.5.1930">
    <property type="match status" value="1"/>
</dbReference>
<dbReference type="InterPro" id="IPR011712">
    <property type="entry name" value="Sig_transdc_His_kin_sub3_dim/P"/>
</dbReference>
<sequence length="383" mass="40493">MIRPRALTWVAWFLYLSVLVAGLVVAASGECDALGLWGFTCGLAVACALEFVESRMAITASHAVVTLTARAVLFAVVTALDCAGNAKLLFVLIPLTAYFTLGHRIAYGLGAAEVVLAAVLVAAGPGFGGDPEAVPDLLMFAVGIGFALTLAVIAGREEAGRRRAESLLVELSDANARLAEYADQAVTLATVAERTRLARDIHDTVGHHLVVTAIQLEKAAAYRTLEPDTADRALTDGRDSARQALEQVRRAVSALHDDTDGFTLATALRALIARLRDTDFTVTLRLSGDEHRVGESVRLALYLVTQEALTNARRHSGADTVTVEVDLTAPTLDISDNGRGLRPDAAEGHGLRGMRERLDLVGGRLTITSGPTGTRLLATVSAP</sequence>
<evidence type="ECO:0000256" key="4">
    <source>
        <dbReference type="ARBA" id="ARBA00022679"/>
    </source>
</evidence>
<protein>
    <recommendedName>
        <fullName evidence="2">histidine kinase</fullName>
        <ecNumber evidence="2">2.7.13.3</ecNumber>
    </recommendedName>
</protein>
<evidence type="ECO:0000313" key="11">
    <source>
        <dbReference type="EMBL" id="MEV0707936.1"/>
    </source>
</evidence>